<proteinExistence type="predicted"/>
<dbReference type="AlphaFoldDB" id="A0A820G354"/>
<evidence type="ECO:0000313" key="3">
    <source>
        <dbReference type="Proteomes" id="UP000663874"/>
    </source>
</evidence>
<keyword evidence="1" id="KW-1133">Transmembrane helix</keyword>
<reference evidence="2" key="1">
    <citation type="submission" date="2021-02" db="EMBL/GenBank/DDBJ databases">
        <authorList>
            <person name="Nowell W R."/>
        </authorList>
    </citation>
    <scope>NUCLEOTIDE SEQUENCE</scope>
</reference>
<keyword evidence="1" id="KW-0472">Membrane</keyword>
<comment type="caution">
    <text evidence="2">The sequence shown here is derived from an EMBL/GenBank/DDBJ whole genome shotgun (WGS) entry which is preliminary data.</text>
</comment>
<feature type="non-terminal residue" evidence="2">
    <location>
        <position position="46"/>
    </location>
</feature>
<organism evidence="2 3">
    <name type="scientific">Rotaria sordida</name>
    <dbReference type="NCBI Taxonomy" id="392033"/>
    <lineage>
        <taxon>Eukaryota</taxon>
        <taxon>Metazoa</taxon>
        <taxon>Spiralia</taxon>
        <taxon>Gnathifera</taxon>
        <taxon>Rotifera</taxon>
        <taxon>Eurotatoria</taxon>
        <taxon>Bdelloidea</taxon>
        <taxon>Philodinida</taxon>
        <taxon>Philodinidae</taxon>
        <taxon>Rotaria</taxon>
    </lineage>
</organism>
<sequence>MGFASKCMNSNNDATLYLIGYFVSFIPPMLTFIIFVMPSKFYKEQL</sequence>
<keyword evidence="1" id="KW-0812">Transmembrane</keyword>
<protein>
    <submittedName>
        <fullName evidence="2">Uncharacterized protein</fullName>
    </submittedName>
</protein>
<feature type="transmembrane region" description="Helical" evidence="1">
    <location>
        <begin position="16"/>
        <end position="37"/>
    </location>
</feature>
<name>A0A820G354_9BILA</name>
<accession>A0A820G354</accession>
<gene>
    <name evidence="2" type="ORF">FNK824_LOCUS39492</name>
</gene>
<dbReference type="EMBL" id="CAJOBE010026031">
    <property type="protein sequence ID" value="CAF4271050.1"/>
    <property type="molecule type" value="Genomic_DNA"/>
</dbReference>
<evidence type="ECO:0000313" key="2">
    <source>
        <dbReference type="EMBL" id="CAF4271050.1"/>
    </source>
</evidence>
<dbReference type="Proteomes" id="UP000663874">
    <property type="component" value="Unassembled WGS sequence"/>
</dbReference>
<evidence type="ECO:0000256" key="1">
    <source>
        <dbReference type="SAM" id="Phobius"/>
    </source>
</evidence>